<dbReference type="SUPFAM" id="SSF53335">
    <property type="entry name" value="S-adenosyl-L-methionine-dependent methyltransferases"/>
    <property type="match status" value="1"/>
</dbReference>
<name>A0ABT7UIQ6_9FIRM</name>
<evidence type="ECO:0000256" key="8">
    <source>
        <dbReference type="ARBA" id="ARBA00022679"/>
    </source>
</evidence>
<evidence type="ECO:0000256" key="10">
    <source>
        <dbReference type="ARBA" id="ARBA00022884"/>
    </source>
</evidence>
<proteinExistence type="inferred from homology"/>
<keyword evidence="8 14" id="KW-0808">Transferase</keyword>
<keyword evidence="5" id="KW-0963">Cytoplasm</keyword>
<feature type="binding site" evidence="14">
    <location>
        <begin position="246"/>
        <end position="252"/>
    </location>
    <ligand>
        <name>S-adenosyl-L-methionine</name>
        <dbReference type="ChEBI" id="CHEBI:59789"/>
    </ligand>
</feature>
<dbReference type="InterPro" id="IPR054728">
    <property type="entry name" value="RsmB-like_ferredoxin"/>
</dbReference>
<dbReference type="GO" id="GO:0032259">
    <property type="term" value="P:methylation"/>
    <property type="evidence" value="ECO:0007669"/>
    <property type="project" value="UniProtKB-KW"/>
</dbReference>
<dbReference type="Pfam" id="PF01029">
    <property type="entry name" value="NusB"/>
    <property type="match status" value="1"/>
</dbReference>
<dbReference type="GO" id="GO:0008168">
    <property type="term" value="F:methyltransferase activity"/>
    <property type="evidence" value="ECO:0007669"/>
    <property type="project" value="UniProtKB-KW"/>
</dbReference>
<feature type="domain" description="SAM-dependent MTase RsmB/NOP-type" evidence="15">
    <location>
        <begin position="146"/>
        <end position="415"/>
    </location>
</feature>
<dbReference type="PROSITE" id="PS01153">
    <property type="entry name" value="NOL1_NOP2_SUN"/>
    <property type="match status" value="1"/>
</dbReference>
<feature type="binding site" evidence="14">
    <location>
        <position position="297"/>
    </location>
    <ligand>
        <name>S-adenosyl-L-methionine</name>
        <dbReference type="ChEBI" id="CHEBI:59789"/>
    </ligand>
</feature>
<comment type="function">
    <text evidence="1">Specifically methylates the cytosine at position 967 (m5C967) of 16S rRNA.</text>
</comment>
<dbReference type="SUPFAM" id="SSF48013">
    <property type="entry name" value="NusB-like"/>
    <property type="match status" value="1"/>
</dbReference>
<dbReference type="Gene3D" id="3.30.70.1170">
    <property type="entry name" value="Sun protein, domain 3"/>
    <property type="match status" value="1"/>
</dbReference>
<dbReference type="PRINTS" id="PR02008">
    <property type="entry name" value="RCMTFAMILY"/>
</dbReference>
<dbReference type="PANTHER" id="PTHR22807:SF53">
    <property type="entry name" value="RIBOSOMAL RNA SMALL SUBUNIT METHYLTRANSFERASE B-RELATED"/>
    <property type="match status" value="1"/>
</dbReference>
<comment type="similarity">
    <text evidence="3 14">Belongs to the class I-like SAM-binding methyltransferase superfamily. RsmB/NOP family.</text>
</comment>
<dbReference type="InterPro" id="IPR001678">
    <property type="entry name" value="MeTrfase_RsmB-F_NOP2_dom"/>
</dbReference>
<evidence type="ECO:0000256" key="9">
    <source>
        <dbReference type="ARBA" id="ARBA00022691"/>
    </source>
</evidence>
<evidence type="ECO:0000256" key="11">
    <source>
        <dbReference type="ARBA" id="ARBA00030399"/>
    </source>
</evidence>
<accession>A0ABT7UIQ6</accession>
<dbReference type="EC" id="2.1.1.176" evidence="4"/>
<keyword evidence="6" id="KW-0698">rRNA processing</keyword>
<dbReference type="Pfam" id="PF22458">
    <property type="entry name" value="RsmF-B_ferredox"/>
    <property type="match status" value="1"/>
</dbReference>
<protein>
    <recommendedName>
        <fullName evidence="4">16S rRNA (cytosine(967)-C(5))-methyltransferase</fullName>
        <ecNumber evidence="4">2.1.1.176</ecNumber>
    </recommendedName>
    <alternativeName>
        <fullName evidence="11">16S rRNA m5C967 methyltransferase</fullName>
    </alternativeName>
    <alternativeName>
        <fullName evidence="12">rRNA (cytosine-C(5)-)-methyltransferase RsmB</fullName>
    </alternativeName>
</protein>
<keyword evidence="9 14" id="KW-0949">S-adenosyl-L-methionine</keyword>
<evidence type="ECO:0000256" key="3">
    <source>
        <dbReference type="ARBA" id="ARBA00007494"/>
    </source>
</evidence>
<evidence type="ECO:0000256" key="6">
    <source>
        <dbReference type="ARBA" id="ARBA00022552"/>
    </source>
</evidence>
<dbReference type="RefSeq" id="WP_289527746.1">
    <property type="nucleotide sequence ID" value="NZ_JAUDCK010000021.1"/>
</dbReference>
<dbReference type="PANTHER" id="PTHR22807">
    <property type="entry name" value="NOP2 YEAST -RELATED NOL1/NOP2/FMU SUN DOMAIN-CONTAINING"/>
    <property type="match status" value="1"/>
</dbReference>
<evidence type="ECO:0000256" key="1">
    <source>
        <dbReference type="ARBA" id="ARBA00002724"/>
    </source>
</evidence>
<evidence type="ECO:0000256" key="13">
    <source>
        <dbReference type="ARBA" id="ARBA00047283"/>
    </source>
</evidence>
<feature type="binding site" evidence="14">
    <location>
        <position position="316"/>
    </location>
    <ligand>
        <name>S-adenosyl-L-methionine</name>
        <dbReference type="ChEBI" id="CHEBI:59789"/>
    </ligand>
</feature>
<dbReference type="InterPro" id="IPR029063">
    <property type="entry name" value="SAM-dependent_MTases_sf"/>
</dbReference>
<dbReference type="PROSITE" id="PS51686">
    <property type="entry name" value="SAM_MT_RSMB_NOP"/>
    <property type="match status" value="1"/>
</dbReference>
<evidence type="ECO:0000256" key="5">
    <source>
        <dbReference type="ARBA" id="ARBA00022490"/>
    </source>
</evidence>
<dbReference type="InterPro" id="IPR049560">
    <property type="entry name" value="MeTrfase_RsmB-F_NOP2_cat"/>
</dbReference>
<dbReference type="Pfam" id="PF01189">
    <property type="entry name" value="Methyltr_RsmB-F"/>
    <property type="match status" value="1"/>
</dbReference>
<evidence type="ECO:0000256" key="2">
    <source>
        <dbReference type="ARBA" id="ARBA00004496"/>
    </source>
</evidence>
<evidence type="ECO:0000256" key="14">
    <source>
        <dbReference type="PROSITE-ProRule" id="PRU01023"/>
    </source>
</evidence>
<dbReference type="Gene3D" id="3.40.50.150">
    <property type="entry name" value="Vaccinia Virus protein VP39"/>
    <property type="match status" value="1"/>
</dbReference>
<dbReference type="CDD" id="cd02440">
    <property type="entry name" value="AdoMet_MTases"/>
    <property type="match status" value="1"/>
</dbReference>
<evidence type="ECO:0000313" key="17">
    <source>
        <dbReference type="Proteomes" id="UP001529275"/>
    </source>
</evidence>
<dbReference type="InterPro" id="IPR006027">
    <property type="entry name" value="NusB_RsmB_TIM44"/>
</dbReference>
<dbReference type="Proteomes" id="UP001529275">
    <property type="component" value="Unassembled WGS sequence"/>
</dbReference>
<dbReference type="InterPro" id="IPR035926">
    <property type="entry name" value="NusB-like_sf"/>
</dbReference>
<dbReference type="Gene3D" id="1.10.940.10">
    <property type="entry name" value="NusB-like"/>
    <property type="match status" value="1"/>
</dbReference>
<organism evidence="16 17">
    <name type="scientific">Massilimicrobiota timonensis</name>
    <dbReference type="NCBI Taxonomy" id="1776392"/>
    <lineage>
        <taxon>Bacteria</taxon>
        <taxon>Bacillati</taxon>
        <taxon>Bacillota</taxon>
        <taxon>Erysipelotrichia</taxon>
        <taxon>Erysipelotrichales</taxon>
        <taxon>Erysipelotrichaceae</taxon>
        <taxon>Massilimicrobiota</taxon>
    </lineage>
</organism>
<keyword evidence="17" id="KW-1185">Reference proteome</keyword>
<evidence type="ECO:0000259" key="15">
    <source>
        <dbReference type="PROSITE" id="PS51686"/>
    </source>
</evidence>
<gene>
    <name evidence="16" type="primary">rsmB</name>
    <name evidence="16" type="ORF">QUV98_06880</name>
</gene>
<comment type="subcellular location">
    <subcellularLocation>
        <location evidence="2">Cytoplasm</location>
    </subcellularLocation>
</comment>
<evidence type="ECO:0000313" key="16">
    <source>
        <dbReference type="EMBL" id="MDM8196034.1"/>
    </source>
</evidence>
<evidence type="ECO:0000256" key="12">
    <source>
        <dbReference type="ARBA" id="ARBA00031088"/>
    </source>
</evidence>
<feature type="active site" description="Nucleophile" evidence="14">
    <location>
        <position position="368"/>
    </location>
</feature>
<dbReference type="InterPro" id="IPR018314">
    <property type="entry name" value="RsmB/NOL1/NOP2-like_CS"/>
</dbReference>
<dbReference type="EMBL" id="JAUDCK010000021">
    <property type="protein sequence ID" value="MDM8196034.1"/>
    <property type="molecule type" value="Genomic_DNA"/>
</dbReference>
<dbReference type="InterPro" id="IPR023267">
    <property type="entry name" value="RCMT"/>
</dbReference>
<comment type="caution">
    <text evidence="16">The sequence shown here is derived from an EMBL/GenBank/DDBJ whole genome shotgun (WGS) entry which is preliminary data.</text>
</comment>
<feature type="binding site" evidence="14">
    <location>
        <position position="270"/>
    </location>
    <ligand>
        <name>S-adenosyl-L-methionine</name>
        <dbReference type="ChEBI" id="CHEBI:59789"/>
    </ligand>
</feature>
<keyword evidence="10 14" id="KW-0694">RNA-binding</keyword>
<evidence type="ECO:0000256" key="7">
    <source>
        <dbReference type="ARBA" id="ARBA00022603"/>
    </source>
</evidence>
<sequence length="415" mass="48282">MERQIALEILLKFKQDKSYLNLTINAYFNRYDLTRQQKDFITRVVYGTVQNMLLLEYILKPHLHMRVKTYEKMLLLMSLYQHEMMDSIPDYAIINETVELAKKKKGMKTARFIHAILQKTFQSSYQLDDLPPLERISIETSHPLWLVKMFDKQYGYEETKRICHAFLEVPHHCARVNTLLTSKEALLKDSKWQEAKLSPDGLYYSGHHIASNEAFIKGYVTIQDESSQLVARLLNPQASDYVLDMCCAPGSKTTHLAMLMNNQGSIEAYDLYAHKIDLVQQQIQRLKVKNVHTHVGDSTLLKDVYPSESFDKILCDAPCSGLGVLARKPEIKYHESSAMDEMIAIQEKLLENAYFLLKKGGNIVYSTCTLNKKENEKQIEKFMTKYPDMKKRKELTILPYQYHSDGFYMCLLEKE</sequence>
<dbReference type="InterPro" id="IPR004573">
    <property type="entry name" value="rRNA_ssu_MeTfrase_B"/>
</dbReference>
<dbReference type="NCBIfam" id="NF011494">
    <property type="entry name" value="PRK14902.1"/>
    <property type="match status" value="1"/>
</dbReference>
<comment type="catalytic activity">
    <reaction evidence="13">
        <text>cytidine(967) in 16S rRNA + S-adenosyl-L-methionine = 5-methylcytidine(967) in 16S rRNA + S-adenosyl-L-homocysteine + H(+)</text>
        <dbReference type="Rhea" id="RHEA:42748"/>
        <dbReference type="Rhea" id="RHEA-COMP:10219"/>
        <dbReference type="Rhea" id="RHEA-COMP:10220"/>
        <dbReference type="ChEBI" id="CHEBI:15378"/>
        <dbReference type="ChEBI" id="CHEBI:57856"/>
        <dbReference type="ChEBI" id="CHEBI:59789"/>
        <dbReference type="ChEBI" id="CHEBI:74483"/>
        <dbReference type="ChEBI" id="CHEBI:82748"/>
        <dbReference type="EC" id="2.1.1.176"/>
    </reaction>
</comment>
<evidence type="ECO:0000256" key="4">
    <source>
        <dbReference type="ARBA" id="ARBA00012140"/>
    </source>
</evidence>
<reference evidence="17" key="1">
    <citation type="submission" date="2023-06" db="EMBL/GenBank/DDBJ databases">
        <title>Identification and characterization of horizontal gene transfer across gut microbiota members of farm animals based on homology search.</title>
        <authorList>
            <person name="Zeman M."/>
            <person name="Kubasova T."/>
            <person name="Jahodarova E."/>
            <person name="Nykrynova M."/>
            <person name="Rychlik I."/>
        </authorList>
    </citation>
    <scope>NUCLEOTIDE SEQUENCE [LARGE SCALE GENOMIC DNA]</scope>
    <source>
        <strain evidence="17">ET341</strain>
    </source>
</reference>
<dbReference type="NCBIfam" id="TIGR00563">
    <property type="entry name" value="rsmB"/>
    <property type="match status" value="1"/>
</dbReference>
<keyword evidence="7 14" id="KW-0489">Methyltransferase</keyword>